<keyword evidence="4" id="KW-0378">Hydrolase</keyword>
<dbReference type="SUPFAM" id="SSF56672">
    <property type="entry name" value="DNA/RNA polymerases"/>
    <property type="match status" value="1"/>
</dbReference>
<dbReference type="InterPro" id="IPR043502">
    <property type="entry name" value="DNA/RNA_pol_sf"/>
</dbReference>
<keyword evidence="3" id="KW-0540">Nuclease</keyword>
<dbReference type="GO" id="GO:0016779">
    <property type="term" value="F:nucleotidyltransferase activity"/>
    <property type="evidence" value="ECO:0007669"/>
    <property type="project" value="UniProtKB-KW"/>
</dbReference>
<evidence type="ECO:0000313" key="6">
    <source>
        <dbReference type="Proteomes" id="UP000478052"/>
    </source>
</evidence>
<comment type="caution">
    <text evidence="5">The sequence shown here is derived from an EMBL/GenBank/DDBJ whole genome shotgun (WGS) entry which is preliminary data.</text>
</comment>
<dbReference type="InterPro" id="IPR050951">
    <property type="entry name" value="Retrovirus_Pol_polyprotein"/>
</dbReference>
<proteinExistence type="predicted"/>
<protein>
    <submittedName>
        <fullName evidence="5">Uncharacterized protein</fullName>
    </submittedName>
</protein>
<evidence type="ECO:0000256" key="1">
    <source>
        <dbReference type="ARBA" id="ARBA00022679"/>
    </source>
</evidence>
<evidence type="ECO:0000256" key="2">
    <source>
        <dbReference type="ARBA" id="ARBA00022695"/>
    </source>
</evidence>
<dbReference type="OrthoDB" id="6620712at2759"/>
<keyword evidence="1" id="KW-0808">Transferase</keyword>
<dbReference type="GO" id="GO:0071897">
    <property type="term" value="P:DNA biosynthetic process"/>
    <property type="evidence" value="ECO:0007669"/>
    <property type="project" value="UniProtKB-ARBA"/>
</dbReference>
<dbReference type="InterPro" id="IPR021109">
    <property type="entry name" value="Peptidase_aspartic_dom_sf"/>
</dbReference>
<dbReference type="AlphaFoldDB" id="A0A6G0W0Q9"/>
<dbReference type="Gene3D" id="3.10.10.10">
    <property type="entry name" value="HIV Type 1 Reverse Transcriptase, subunit A, domain 1"/>
    <property type="match status" value="1"/>
</dbReference>
<dbReference type="GO" id="GO:0004519">
    <property type="term" value="F:endonuclease activity"/>
    <property type="evidence" value="ECO:0007669"/>
    <property type="project" value="UniProtKB-KW"/>
</dbReference>
<evidence type="ECO:0000256" key="3">
    <source>
        <dbReference type="ARBA" id="ARBA00022722"/>
    </source>
</evidence>
<name>A0A6G0W0Q9_APHCR</name>
<accession>A0A6G0W0Q9</accession>
<dbReference type="PANTHER" id="PTHR37984:SF5">
    <property type="entry name" value="PROTEIN NYNRIN-LIKE"/>
    <property type="match status" value="1"/>
</dbReference>
<dbReference type="EMBL" id="VUJU01009828">
    <property type="protein sequence ID" value="KAF0717382.1"/>
    <property type="molecule type" value="Genomic_DNA"/>
</dbReference>
<organism evidence="5 6">
    <name type="scientific">Aphis craccivora</name>
    <name type="common">Cowpea aphid</name>
    <dbReference type="NCBI Taxonomy" id="307492"/>
    <lineage>
        <taxon>Eukaryota</taxon>
        <taxon>Metazoa</taxon>
        <taxon>Ecdysozoa</taxon>
        <taxon>Arthropoda</taxon>
        <taxon>Hexapoda</taxon>
        <taxon>Insecta</taxon>
        <taxon>Pterygota</taxon>
        <taxon>Neoptera</taxon>
        <taxon>Paraneoptera</taxon>
        <taxon>Hemiptera</taxon>
        <taxon>Sternorrhyncha</taxon>
        <taxon>Aphidomorpha</taxon>
        <taxon>Aphidoidea</taxon>
        <taxon>Aphididae</taxon>
        <taxon>Aphidini</taxon>
        <taxon>Aphis</taxon>
        <taxon>Aphis</taxon>
    </lineage>
</organism>
<dbReference type="Gene3D" id="2.40.70.10">
    <property type="entry name" value="Acid Proteases"/>
    <property type="match status" value="1"/>
</dbReference>
<reference evidence="5 6" key="1">
    <citation type="submission" date="2019-08" db="EMBL/GenBank/DDBJ databases">
        <title>Whole genome of Aphis craccivora.</title>
        <authorList>
            <person name="Voronova N.V."/>
            <person name="Shulinski R.S."/>
            <person name="Bandarenka Y.V."/>
            <person name="Zhorov D.G."/>
            <person name="Warner D."/>
        </authorList>
    </citation>
    <scope>NUCLEOTIDE SEQUENCE [LARGE SCALE GENOMIC DNA]</scope>
    <source>
        <strain evidence="5">180601</strain>
        <tissue evidence="5">Whole Body</tissue>
    </source>
</reference>
<sequence>MADGHITVTSGTATFEARLGDLTITFTAAIMDTLYCDMLLGHDFLVDNEVTWDYTTSTIHLGTHRRTAACWKGRTHRHTAHIDNLTIDGNSHTRAKIIEVVRNYPDVFSGQVGRTRLIEHDILLKKHTPIALKPYPYPHAKQVEIDTMIRDMEQQRLVEQSTSPWAVRVVLAKKKDGTHRLCIDYRRLNDVTDSTGISLAPPLFPLSRSHDPGHQLSNNPPPFWGRDHQGDKVLWPKFFLLNLATCQVLPIRPRVA</sequence>
<dbReference type="PANTHER" id="PTHR37984">
    <property type="entry name" value="PROTEIN CBG26694"/>
    <property type="match status" value="1"/>
</dbReference>
<keyword evidence="2" id="KW-0548">Nucleotidyltransferase</keyword>
<keyword evidence="6" id="KW-1185">Reference proteome</keyword>
<gene>
    <name evidence="5" type="ORF">FWK35_00032053</name>
</gene>
<dbReference type="Proteomes" id="UP000478052">
    <property type="component" value="Unassembled WGS sequence"/>
</dbReference>
<keyword evidence="4" id="KW-0255">Endonuclease</keyword>
<evidence type="ECO:0000256" key="4">
    <source>
        <dbReference type="ARBA" id="ARBA00022759"/>
    </source>
</evidence>
<evidence type="ECO:0000313" key="5">
    <source>
        <dbReference type="EMBL" id="KAF0717382.1"/>
    </source>
</evidence>